<feature type="domain" description="Sigma-54 factor interaction" evidence="7">
    <location>
        <begin position="154"/>
        <end position="383"/>
    </location>
</feature>
<dbReference type="SMART" id="SM00382">
    <property type="entry name" value="AAA"/>
    <property type="match status" value="1"/>
</dbReference>
<reference evidence="9 10" key="1">
    <citation type="journal article" date="2019" name="ISME J.">
        <title>Genome analyses of uncultured TG2/ZB3 bacteria in 'Margulisbacteria' specifically attached to ectosymbiotic spirochetes of protists in the termite gut.</title>
        <authorList>
            <person name="Utami Y.D."/>
            <person name="Kuwahara H."/>
            <person name="Igai K."/>
            <person name="Murakami T."/>
            <person name="Sugaya K."/>
            <person name="Morikawa T."/>
            <person name="Nagura Y."/>
            <person name="Yuki M."/>
            <person name="Deevong P."/>
            <person name="Inoue T."/>
            <person name="Kihara K."/>
            <person name="Lo N."/>
            <person name="Yamada A."/>
            <person name="Ohkuma M."/>
            <person name="Hongoh Y."/>
        </authorList>
    </citation>
    <scope>NUCLEOTIDE SEQUENCE [LARGE SCALE GENOMIC DNA]</scope>
    <source>
        <strain evidence="9">NkOx7-01</strain>
    </source>
</reference>
<dbReference type="PROSITE" id="PS00676">
    <property type="entry name" value="SIGMA54_INTERACT_2"/>
    <property type="match status" value="1"/>
</dbReference>
<dbReference type="Pfam" id="PF00158">
    <property type="entry name" value="Sigma54_activat"/>
    <property type="match status" value="1"/>
</dbReference>
<name>A0A388TCB4_TERA1</name>
<dbReference type="GO" id="GO:0003677">
    <property type="term" value="F:DNA binding"/>
    <property type="evidence" value="ECO:0007669"/>
    <property type="project" value="UniProtKB-KW"/>
</dbReference>
<dbReference type="Pfam" id="PF00072">
    <property type="entry name" value="Response_reg"/>
    <property type="match status" value="1"/>
</dbReference>
<keyword evidence="4 9" id="KW-0238">DNA-binding</keyword>
<feature type="modified residue" description="4-aspartylphosphate" evidence="6">
    <location>
        <position position="65"/>
    </location>
</feature>
<dbReference type="InterPro" id="IPR025944">
    <property type="entry name" value="Sigma_54_int_dom_CS"/>
</dbReference>
<dbReference type="PROSITE" id="PS50110">
    <property type="entry name" value="RESPONSE_REGULATORY"/>
    <property type="match status" value="1"/>
</dbReference>
<dbReference type="InterPro" id="IPR025943">
    <property type="entry name" value="Sigma_54_int_dom_ATP-bd_2"/>
</dbReference>
<dbReference type="Gene3D" id="3.40.50.300">
    <property type="entry name" value="P-loop containing nucleotide triphosphate hydrolases"/>
    <property type="match status" value="1"/>
</dbReference>
<evidence type="ECO:0000256" key="3">
    <source>
        <dbReference type="ARBA" id="ARBA00023015"/>
    </source>
</evidence>
<keyword evidence="5" id="KW-0804">Transcription</keyword>
<dbReference type="SUPFAM" id="SSF52172">
    <property type="entry name" value="CheY-like"/>
    <property type="match status" value="1"/>
</dbReference>
<feature type="domain" description="Response regulatory" evidence="8">
    <location>
        <begin position="17"/>
        <end position="130"/>
    </location>
</feature>
<accession>A0A388TCB4</accession>
<dbReference type="SMART" id="SM00448">
    <property type="entry name" value="REC"/>
    <property type="match status" value="1"/>
</dbReference>
<dbReference type="InterPro" id="IPR002078">
    <property type="entry name" value="Sigma_54_int"/>
</dbReference>
<keyword evidence="6" id="KW-0597">Phosphoprotein</keyword>
<evidence type="ECO:0000256" key="4">
    <source>
        <dbReference type="ARBA" id="ARBA00023125"/>
    </source>
</evidence>
<dbReference type="AlphaFoldDB" id="A0A388TCB4"/>
<dbReference type="PROSITE" id="PS50045">
    <property type="entry name" value="SIGMA54_INTERACT_4"/>
    <property type="match status" value="1"/>
</dbReference>
<evidence type="ECO:0000256" key="1">
    <source>
        <dbReference type="ARBA" id="ARBA00022741"/>
    </source>
</evidence>
<evidence type="ECO:0000256" key="2">
    <source>
        <dbReference type="ARBA" id="ARBA00022840"/>
    </source>
</evidence>
<keyword evidence="10" id="KW-1185">Reference proteome</keyword>
<dbReference type="CDD" id="cd00009">
    <property type="entry name" value="AAA"/>
    <property type="match status" value="1"/>
</dbReference>
<dbReference type="InterPro" id="IPR003593">
    <property type="entry name" value="AAA+_ATPase"/>
</dbReference>
<evidence type="ECO:0000259" key="7">
    <source>
        <dbReference type="PROSITE" id="PS50045"/>
    </source>
</evidence>
<keyword evidence="2" id="KW-0067">ATP-binding</keyword>
<evidence type="ECO:0000256" key="5">
    <source>
        <dbReference type="ARBA" id="ARBA00023163"/>
    </source>
</evidence>
<dbReference type="Proteomes" id="UP000269352">
    <property type="component" value="Unassembled WGS sequence"/>
</dbReference>
<dbReference type="InterPro" id="IPR001789">
    <property type="entry name" value="Sig_transdc_resp-reg_receiver"/>
</dbReference>
<gene>
    <name evidence="9" type="primary">atoC</name>
    <name evidence="9" type="ORF">NO1_1629</name>
</gene>
<dbReference type="Gene3D" id="1.10.8.60">
    <property type="match status" value="1"/>
</dbReference>
<dbReference type="InterPro" id="IPR011006">
    <property type="entry name" value="CheY-like_superfamily"/>
</dbReference>
<dbReference type="Pfam" id="PF25601">
    <property type="entry name" value="AAA_lid_14"/>
    <property type="match status" value="1"/>
</dbReference>
<evidence type="ECO:0000256" key="6">
    <source>
        <dbReference type="PROSITE-ProRule" id="PRU00169"/>
    </source>
</evidence>
<dbReference type="SUPFAM" id="SSF52540">
    <property type="entry name" value="P-loop containing nucleoside triphosphate hydrolases"/>
    <property type="match status" value="1"/>
</dbReference>
<dbReference type="FunFam" id="3.40.50.300:FF:000006">
    <property type="entry name" value="DNA-binding transcriptional regulator NtrC"/>
    <property type="match status" value="1"/>
</dbReference>
<comment type="caution">
    <text evidence="9">The sequence shown here is derived from an EMBL/GenBank/DDBJ whole genome shotgun (WGS) entry which is preliminary data.</text>
</comment>
<proteinExistence type="predicted"/>
<dbReference type="Gene3D" id="3.40.50.2300">
    <property type="match status" value="1"/>
</dbReference>
<sequence>MQTKYWSETKTPALKPVALIIDDDSDLRQTTGLILAKNYTVLEACNGAAGLNELKKTAVDVVLCDIRMPDLSGLEVLENIKKSLPQLEVIMLTAVSDAKTAVQALKKGAFDFLVKPVEPEQLLNTCAQAVKKKDLVLKNLALEAELEPARCTEILGESKVMQELFKKIQKIAKTTASVLITGETGTGKELAAHAIHAMGPRTAKPFIAVNCGGIPNELLETELFGHERGSFTSAEERKYGKFELAQGGTIFLDEIGNMPLLMQAKMLRVLQEKELERVGGVKPIPLNARFISATNEDLKICIQEKKFREDLYHRLKVVPLEIPPLRERHGDIVLLAKHFLTRYNKLYHGNFTKISPAALEVLEKYPWPGNVRELEHIIQRVITLEEGDTVLPEHLPEEFQPVKKKKARV</sequence>
<keyword evidence="3" id="KW-0805">Transcription regulation</keyword>
<dbReference type="EMBL" id="BGZN01000047">
    <property type="protein sequence ID" value="GBR74458.1"/>
    <property type="molecule type" value="Genomic_DNA"/>
</dbReference>
<dbReference type="GO" id="GO:0000160">
    <property type="term" value="P:phosphorelay signal transduction system"/>
    <property type="evidence" value="ECO:0007669"/>
    <property type="project" value="InterPro"/>
</dbReference>
<evidence type="ECO:0000259" key="8">
    <source>
        <dbReference type="PROSITE" id="PS50110"/>
    </source>
</evidence>
<dbReference type="InterPro" id="IPR027417">
    <property type="entry name" value="P-loop_NTPase"/>
</dbReference>
<protein>
    <submittedName>
        <fullName evidence="9">DNA-binding transcriptional response regulator AtoC</fullName>
    </submittedName>
</protein>
<evidence type="ECO:0000313" key="10">
    <source>
        <dbReference type="Proteomes" id="UP000269352"/>
    </source>
</evidence>
<dbReference type="PROSITE" id="PS00688">
    <property type="entry name" value="SIGMA54_INTERACT_3"/>
    <property type="match status" value="1"/>
</dbReference>
<dbReference type="GO" id="GO:0005524">
    <property type="term" value="F:ATP binding"/>
    <property type="evidence" value="ECO:0007669"/>
    <property type="project" value="UniProtKB-KW"/>
</dbReference>
<dbReference type="PANTHER" id="PTHR32071">
    <property type="entry name" value="TRANSCRIPTIONAL REGULATORY PROTEIN"/>
    <property type="match status" value="1"/>
</dbReference>
<organism evidence="9 10">
    <name type="scientific">Termititenax aidoneus</name>
    <dbReference type="NCBI Taxonomy" id="2218524"/>
    <lineage>
        <taxon>Bacteria</taxon>
        <taxon>Bacillati</taxon>
        <taxon>Candidatus Margulisiibacteriota</taxon>
        <taxon>Candidatus Termititenacia</taxon>
        <taxon>Candidatus Termititenacales</taxon>
        <taxon>Candidatus Termititenacaceae</taxon>
        <taxon>Candidatus Termititenax</taxon>
    </lineage>
</organism>
<dbReference type="GO" id="GO:0006355">
    <property type="term" value="P:regulation of DNA-templated transcription"/>
    <property type="evidence" value="ECO:0007669"/>
    <property type="project" value="InterPro"/>
</dbReference>
<evidence type="ECO:0000313" key="9">
    <source>
        <dbReference type="EMBL" id="GBR74458.1"/>
    </source>
</evidence>
<keyword evidence="1" id="KW-0547">Nucleotide-binding</keyword>
<dbReference type="InterPro" id="IPR058031">
    <property type="entry name" value="AAA_lid_NorR"/>
</dbReference>